<keyword evidence="3" id="KW-1185">Reference proteome</keyword>
<dbReference type="AlphaFoldDB" id="A0A1E5UMJ8"/>
<protein>
    <submittedName>
        <fullName evidence="2">Uncharacterized protein</fullName>
    </submittedName>
</protein>
<feature type="non-terminal residue" evidence="2">
    <location>
        <position position="1"/>
    </location>
</feature>
<comment type="caution">
    <text evidence="2">The sequence shown here is derived from an EMBL/GenBank/DDBJ whole genome shotgun (WGS) entry which is preliminary data.</text>
</comment>
<name>A0A1E5UMJ8_9POAL</name>
<dbReference type="EMBL" id="LWDX02071120">
    <property type="protein sequence ID" value="OEL14114.1"/>
    <property type="molecule type" value="Genomic_DNA"/>
</dbReference>
<proteinExistence type="predicted"/>
<organism evidence="2 3">
    <name type="scientific">Dichanthelium oligosanthes</name>
    <dbReference type="NCBI Taxonomy" id="888268"/>
    <lineage>
        <taxon>Eukaryota</taxon>
        <taxon>Viridiplantae</taxon>
        <taxon>Streptophyta</taxon>
        <taxon>Embryophyta</taxon>
        <taxon>Tracheophyta</taxon>
        <taxon>Spermatophyta</taxon>
        <taxon>Magnoliopsida</taxon>
        <taxon>Liliopsida</taxon>
        <taxon>Poales</taxon>
        <taxon>Poaceae</taxon>
        <taxon>PACMAD clade</taxon>
        <taxon>Panicoideae</taxon>
        <taxon>Panicodae</taxon>
        <taxon>Paniceae</taxon>
        <taxon>Dichantheliinae</taxon>
        <taxon>Dichanthelium</taxon>
    </lineage>
</organism>
<evidence type="ECO:0000313" key="3">
    <source>
        <dbReference type="Proteomes" id="UP000095767"/>
    </source>
</evidence>
<evidence type="ECO:0000256" key="1">
    <source>
        <dbReference type="SAM" id="MobiDB-lite"/>
    </source>
</evidence>
<evidence type="ECO:0000313" key="2">
    <source>
        <dbReference type="EMBL" id="OEL14114.1"/>
    </source>
</evidence>
<feature type="region of interest" description="Disordered" evidence="1">
    <location>
        <begin position="1"/>
        <end position="21"/>
    </location>
</feature>
<sequence length="21" mass="2500">LLVSWKMREDDSEQSKAHRAL</sequence>
<gene>
    <name evidence="2" type="ORF">BAE44_0024867</name>
</gene>
<dbReference type="Proteomes" id="UP000095767">
    <property type="component" value="Unassembled WGS sequence"/>
</dbReference>
<accession>A0A1E5UMJ8</accession>
<reference evidence="2 3" key="1">
    <citation type="submission" date="2016-09" db="EMBL/GenBank/DDBJ databases">
        <title>The draft genome of Dichanthelium oligosanthes: A C3 panicoid grass species.</title>
        <authorList>
            <person name="Studer A.J."/>
            <person name="Schnable J.C."/>
            <person name="Brutnell T.P."/>
        </authorList>
    </citation>
    <scope>NUCLEOTIDE SEQUENCE [LARGE SCALE GENOMIC DNA]</scope>
    <source>
        <strain evidence="3">cv. Kellogg 1175</strain>
        <tissue evidence="2">Leaf</tissue>
    </source>
</reference>